<dbReference type="PANTHER" id="PTHR37486">
    <property type="entry name" value="STRINGENT STARVATION PROTEIN B"/>
    <property type="match status" value="1"/>
</dbReference>
<sequence length="153" mass="16569">MLSNRPYLLRAFYQWIVDSNCNPILVVDANNSRAKIPQDYAEGGEIVFNISPTAIRDLKILNDLIEFKASFSGVIHIISAPIKAVLAIYAEENGEGIFFDAEEDGEGDNAVEEMVSLKGIDGTGGVDMGLMEHQAGSGEPATVKSKPILKLVE</sequence>
<dbReference type="EMBL" id="LR699119">
    <property type="protein sequence ID" value="VVC76363.1"/>
    <property type="molecule type" value="Genomic_DNA"/>
</dbReference>
<protein>
    <submittedName>
        <fullName evidence="1">Stringent starvation protein B</fullName>
    </submittedName>
</protein>
<evidence type="ECO:0000313" key="1">
    <source>
        <dbReference type="EMBL" id="VVC76363.1"/>
    </source>
</evidence>
<dbReference type="NCBIfam" id="NF008769">
    <property type="entry name" value="PRK11798.2-5"/>
    <property type="match status" value="1"/>
</dbReference>
<dbReference type="GO" id="GO:0005840">
    <property type="term" value="C:ribosome"/>
    <property type="evidence" value="ECO:0007669"/>
    <property type="project" value="TreeGrafter"/>
</dbReference>
<dbReference type="SUPFAM" id="SSF101738">
    <property type="entry name" value="SspB-like"/>
    <property type="match status" value="1"/>
</dbReference>
<evidence type="ECO:0000313" key="2">
    <source>
        <dbReference type="Proteomes" id="UP000324194"/>
    </source>
</evidence>
<proteinExistence type="predicted"/>
<dbReference type="GO" id="GO:0005829">
    <property type="term" value="C:cytosol"/>
    <property type="evidence" value="ECO:0007669"/>
    <property type="project" value="TreeGrafter"/>
</dbReference>
<dbReference type="RefSeq" id="WP_148339594.1">
    <property type="nucleotide sequence ID" value="NZ_LR699119.1"/>
</dbReference>
<dbReference type="Proteomes" id="UP000324194">
    <property type="component" value="Chromosome 1"/>
</dbReference>
<dbReference type="InterPro" id="IPR007481">
    <property type="entry name" value="SspB"/>
</dbReference>
<dbReference type="GO" id="GO:0045732">
    <property type="term" value="P:positive regulation of protein catabolic process"/>
    <property type="evidence" value="ECO:0007669"/>
    <property type="project" value="TreeGrafter"/>
</dbReference>
<dbReference type="AlphaFoldDB" id="A0A5E4PIW9"/>
<dbReference type="PANTHER" id="PTHR37486:SF1">
    <property type="entry name" value="STRINGENT STARVATION PROTEIN B"/>
    <property type="match status" value="1"/>
</dbReference>
<organism evidence="1 2">
    <name type="scientific">Aquicella siphonis</name>
    <dbReference type="NCBI Taxonomy" id="254247"/>
    <lineage>
        <taxon>Bacteria</taxon>
        <taxon>Pseudomonadati</taxon>
        <taxon>Pseudomonadota</taxon>
        <taxon>Gammaproteobacteria</taxon>
        <taxon>Legionellales</taxon>
        <taxon>Coxiellaceae</taxon>
        <taxon>Aquicella</taxon>
    </lineage>
</organism>
<dbReference type="OrthoDB" id="9797358at2"/>
<dbReference type="InterPro" id="IPR036760">
    <property type="entry name" value="SspB-like_sf"/>
</dbReference>
<name>A0A5E4PIW9_9COXI</name>
<dbReference type="KEGG" id="asip:AQUSIP_16740"/>
<dbReference type="Pfam" id="PF04386">
    <property type="entry name" value="SspB"/>
    <property type="match status" value="1"/>
</dbReference>
<dbReference type="Gene3D" id="2.30.30.220">
    <property type="entry name" value="SspB-like"/>
    <property type="match status" value="1"/>
</dbReference>
<accession>A0A5E4PIW9</accession>
<gene>
    <name evidence="1" type="primary">sspB</name>
    <name evidence="1" type="ORF">AQUSIP_16740</name>
</gene>
<keyword evidence="2" id="KW-1185">Reference proteome</keyword>
<reference evidence="1 2" key="1">
    <citation type="submission" date="2019-08" db="EMBL/GenBank/DDBJ databases">
        <authorList>
            <person name="Guy L."/>
        </authorList>
    </citation>
    <scope>NUCLEOTIDE SEQUENCE [LARGE SCALE GENOMIC DNA]</scope>
    <source>
        <strain evidence="1 2">SGT-108</strain>
    </source>
</reference>